<dbReference type="Proteomes" id="UP001529085">
    <property type="component" value="Unassembled WGS sequence"/>
</dbReference>
<reference evidence="6 7" key="1">
    <citation type="submission" date="2023-03" db="EMBL/GenBank/DDBJ databases">
        <title>Strain YYF002 represents a novel species in the genus Winogradskyella isolated from seawater.</title>
        <authorList>
            <person name="Fu Z.-Y."/>
        </authorList>
    </citation>
    <scope>NUCLEOTIDE SEQUENCE [LARGE SCALE GENOMIC DNA]</scope>
    <source>
        <strain evidence="6 7">YYF002</strain>
    </source>
</reference>
<keyword evidence="7" id="KW-1185">Reference proteome</keyword>
<keyword evidence="5 6" id="KW-0413">Isomerase</keyword>
<comment type="function">
    <text evidence="2 5">Catalyzes the epimerization of the C3' and C5'positions of dTDP-6-deoxy-D-xylo-4-hexulose, forming dTDP-6-deoxy-L-lyxo-4-hexulose.</text>
</comment>
<comment type="caution">
    <text evidence="6">The sequence shown here is derived from an EMBL/GenBank/DDBJ whole genome shotgun (WGS) entry which is preliminary data.</text>
</comment>
<evidence type="ECO:0000256" key="3">
    <source>
        <dbReference type="ARBA" id="ARBA00012098"/>
    </source>
</evidence>
<dbReference type="EMBL" id="JARSBN010000002">
    <property type="protein sequence ID" value="MDG4715206.1"/>
    <property type="molecule type" value="Genomic_DNA"/>
</dbReference>
<evidence type="ECO:0000256" key="4">
    <source>
        <dbReference type="ARBA" id="ARBA00019595"/>
    </source>
</evidence>
<evidence type="ECO:0000313" key="7">
    <source>
        <dbReference type="Proteomes" id="UP001529085"/>
    </source>
</evidence>
<dbReference type="EC" id="5.1.3.13" evidence="3 5"/>
<comment type="catalytic activity">
    <reaction evidence="1 5">
        <text>dTDP-4-dehydro-6-deoxy-alpha-D-glucose = dTDP-4-dehydro-beta-L-rhamnose</text>
        <dbReference type="Rhea" id="RHEA:16969"/>
        <dbReference type="ChEBI" id="CHEBI:57649"/>
        <dbReference type="ChEBI" id="CHEBI:62830"/>
        <dbReference type="EC" id="5.1.3.13"/>
    </reaction>
</comment>
<protein>
    <recommendedName>
        <fullName evidence="4 5">dTDP-4-dehydrorhamnose 3,5-epimerase</fullName>
        <ecNumber evidence="3 5">5.1.3.13</ecNumber>
    </recommendedName>
    <alternativeName>
        <fullName evidence="5">Thymidine diphospho-4-keto-rhamnose 3,5-epimerase</fullName>
    </alternativeName>
</protein>
<dbReference type="PANTHER" id="PTHR21047:SF2">
    <property type="entry name" value="THYMIDINE DIPHOSPHO-4-KETO-RHAMNOSE 3,5-EPIMERASE"/>
    <property type="match status" value="1"/>
</dbReference>
<dbReference type="NCBIfam" id="TIGR01221">
    <property type="entry name" value="rmlC"/>
    <property type="match status" value="1"/>
</dbReference>
<evidence type="ECO:0000313" key="6">
    <source>
        <dbReference type="EMBL" id="MDG4715206.1"/>
    </source>
</evidence>
<organism evidence="6 7">
    <name type="scientific">Winogradskyella marincola</name>
    <dbReference type="NCBI Taxonomy" id="3037795"/>
    <lineage>
        <taxon>Bacteria</taxon>
        <taxon>Pseudomonadati</taxon>
        <taxon>Bacteroidota</taxon>
        <taxon>Flavobacteriia</taxon>
        <taxon>Flavobacteriales</taxon>
        <taxon>Flavobacteriaceae</taxon>
        <taxon>Winogradskyella</taxon>
    </lineage>
</organism>
<dbReference type="PANTHER" id="PTHR21047">
    <property type="entry name" value="DTDP-6-DEOXY-D-GLUCOSE-3,5 EPIMERASE"/>
    <property type="match status" value="1"/>
</dbReference>
<proteinExistence type="inferred from homology"/>
<dbReference type="CDD" id="cd00438">
    <property type="entry name" value="cupin_RmlC"/>
    <property type="match status" value="1"/>
</dbReference>
<accession>A0ABT6FZI3</accession>
<dbReference type="InterPro" id="IPR014710">
    <property type="entry name" value="RmlC-like_jellyroll"/>
</dbReference>
<evidence type="ECO:0000256" key="2">
    <source>
        <dbReference type="ARBA" id="ARBA00001997"/>
    </source>
</evidence>
<comment type="similarity">
    <text evidence="5">Belongs to the dTDP-4-dehydrorhamnose 3,5-epimerase family.</text>
</comment>
<dbReference type="GO" id="GO:0008830">
    <property type="term" value="F:dTDP-4-dehydrorhamnose 3,5-epimerase activity"/>
    <property type="evidence" value="ECO:0007669"/>
    <property type="project" value="UniProtKB-EC"/>
</dbReference>
<evidence type="ECO:0000256" key="1">
    <source>
        <dbReference type="ARBA" id="ARBA00001298"/>
    </source>
</evidence>
<gene>
    <name evidence="6" type="primary">rfbC</name>
    <name evidence="6" type="ORF">P7122_04935</name>
</gene>
<evidence type="ECO:0000256" key="5">
    <source>
        <dbReference type="RuleBase" id="RU364069"/>
    </source>
</evidence>
<sequence length="181" mass="20689">MKATETKLKGCFIIEPSVFKDERGYFFESYNQQTFNNLIGKPVNFVQDNESFSSRGVIRGLHFQEGNFAQAKLVRVVRGAVLDVAVDIRKDSPTFGQHIAVELTEDNKRQLFVPRGFAHGFSVLSERAIFSYKCDNYYNKESEAGIVYNDATLNIDWKIKPDEAQLSEKDIILPTLEAYFK</sequence>
<dbReference type="SUPFAM" id="SSF51182">
    <property type="entry name" value="RmlC-like cupins"/>
    <property type="match status" value="1"/>
</dbReference>
<comment type="pathway">
    <text evidence="5">Carbohydrate biosynthesis; dTDP-L-rhamnose biosynthesis.</text>
</comment>
<dbReference type="InterPro" id="IPR011051">
    <property type="entry name" value="RmlC_Cupin_sf"/>
</dbReference>
<dbReference type="InterPro" id="IPR000888">
    <property type="entry name" value="RmlC-like"/>
</dbReference>
<dbReference type="Gene3D" id="2.60.120.10">
    <property type="entry name" value="Jelly Rolls"/>
    <property type="match status" value="1"/>
</dbReference>
<comment type="subunit">
    <text evidence="5">Homodimer.</text>
</comment>
<dbReference type="Pfam" id="PF00908">
    <property type="entry name" value="dTDP_sugar_isom"/>
    <property type="match status" value="1"/>
</dbReference>
<name>A0ABT6FZI3_9FLAO</name>
<dbReference type="RefSeq" id="WP_278004667.1">
    <property type="nucleotide sequence ID" value="NZ_JARSBN010000002.1"/>
</dbReference>